<feature type="transmembrane region" description="Helical" evidence="2">
    <location>
        <begin position="12"/>
        <end position="33"/>
    </location>
</feature>
<feature type="region of interest" description="Disordered" evidence="1">
    <location>
        <begin position="327"/>
        <end position="408"/>
    </location>
</feature>
<sequence>MTNLLRDRRRHQLLGLVFLLVSALFFSAMIGFYQKAFTSVVPVTLHTDRAGNEMRAGADVKVRGVLVGEVRSVDSGQGRATVELALRPEMAAKIPADVTARLLPKTLFGERYVSLGFPADGGGGARLASGDVIGQDRSAAAIEIERVLDDLLPLLQAVQPQQLSATLDAVSQALDGRGEQLGTTIRDLDGYLAKFNPSLPRLQSVLGRIDDVSRTYQEAAPDLLSALRDFTTTSTTIAERGDQLRYVWNATTVTAVNASGFLEANQDNLIRLSADSRSTLELFGRYAPQYACVLDQIATSLPIAERAFGKGDENPMQKVTIEVTGSRGKYLPGTDAPRYEDTRGPRCYPWVEPPDRFPQYPPGGPLRDGSTHPPPPHGPGEQHPADSPATTSPQAADGASGGPLAANSPAERDLVAALLAPSLRRTPSRVPDWSSVLVGPVYRGAEVTVR</sequence>
<reference evidence="5 6" key="1">
    <citation type="submission" date="2020-08" db="EMBL/GenBank/DDBJ databases">
        <title>Sequencing the genomes of 1000 actinobacteria strains.</title>
        <authorList>
            <person name="Klenk H.-P."/>
        </authorList>
    </citation>
    <scope>NUCLEOTIDE SEQUENCE [LARGE SCALE GENOMIC DNA]</scope>
    <source>
        <strain evidence="5 6">DSM 45582</strain>
    </source>
</reference>
<dbReference type="RefSeq" id="WP_184479063.1">
    <property type="nucleotide sequence ID" value="NZ_JACHIV010000001.1"/>
</dbReference>
<dbReference type="GO" id="GO:0005576">
    <property type="term" value="C:extracellular region"/>
    <property type="evidence" value="ECO:0007669"/>
    <property type="project" value="TreeGrafter"/>
</dbReference>
<dbReference type="InterPro" id="IPR003399">
    <property type="entry name" value="Mce/MlaD"/>
</dbReference>
<dbReference type="Pfam" id="PF02470">
    <property type="entry name" value="MlaD"/>
    <property type="match status" value="1"/>
</dbReference>
<name>A0A840NJA4_9PSEU</name>
<dbReference type="GO" id="GO:0051701">
    <property type="term" value="P:biological process involved in interaction with host"/>
    <property type="evidence" value="ECO:0007669"/>
    <property type="project" value="TreeGrafter"/>
</dbReference>
<accession>A0A840NJA4</accession>
<evidence type="ECO:0000259" key="4">
    <source>
        <dbReference type="Pfam" id="PF11887"/>
    </source>
</evidence>
<dbReference type="AlphaFoldDB" id="A0A840NJA4"/>
<dbReference type="InterPro" id="IPR052336">
    <property type="entry name" value="MlaD_Phospholipid_Transporter"/>
</dbReference>
<protein>
    <submittedName>
        <fullName evidence="5">Virulence factor Mce-like protein</fullName>
    </submittedName>
</protein>
<dbReference type="PANTHER" id="PTHR33371">
    <property type="entry name" value="INTERMEMBRANE PHOSPHOLIPID TRANSPORT SYSTEM BINDING PROTEIN MLAD-RELATED"/>
    <property type="match status" value="1"/>
</dbReference>
<comment type="caution">
    <text evidence="5">The sequence shown here is derived from an EMBL/GenBank/DDBJ whole genome shotgun (WGS) entry which is preliminary data.</text>
</comment>
<gene>
    <name evidence="5" type="ORF">BJ969_002457</name>
</gene>
<dbReference type="EMBL" id="JACHIV010000001">
    <property type="protein sequence ID" value="MBB5069369.1"/>
    <property type="molecule type" value="Genomic_DNA"/>
</dbReference>
<dbReference type="PANTHER" id="PTHR33371:SF19">
    <property type="entry name" value="MCE-FAMILY PROTEIN MCE4A"/>
    <property type="match status" value="1"/>
</dbReference>
<evidence type="ECO:0000259" key="3">
    <source>
        <dbReference type="Pfam" id="PF02470"/>
    </source>
</evidence>
<dbReference type="InterPro" id="IPR024516">
    <property type="entry name" value="Mce_C"/>
</dbReference>
<organism evidence="5 6">
    <name type="scientific">Saccharopolyspora gloriosae</name>
    <dbReference type="NCBI Taxonomy" id="455344"/>
    <lineage>
        <taxon>Bacteria</taxon>
        <taxon>Bacillati</taxon>
        <taxon>Actinomycetota</taxon>
        <taxon>Actinomycetes</taxon>
        <taxon>Pseudonocardiales</taxon>
        <taxon>Pseudonocardiaceae</taxon>
        <taxon>Saccharopolyspora</taxon>
    </lineage>
</organism>
<evidence type="ECO:0000313" key="5">
    <source>
        <dbReference type="EMBL" id="MBB5069369.1"/>
    </source>
</evidence>
<dbReference type="Proteomes" id="UP000580474">
    <property type="component" value="Unassembled WGS sequence"/>
</dbReference>
<keyword evidence="2" id="KW-0472">Membrane</keyword>
<feature type="domain" description="Mce/MlaD" evidence="3">
    <location>
        <begin position="41"/>
        <end position="115"/>
    </location>
</feature>
<dbReference type="Pfam" id="PF11887">
    <property type="entry name" value="Mce4_CUP1"/>
    <property type="match status" value="1"/>
</dbReference>
<feature type="domain" description="Mammalian cell entry C-terminal" evidence="4">
    <location>
        <begin position="125"/>
        <end position="345"/>
    </location>
</feature>
<keyword evidence="6" id="KW-1185">Reference proteome</keyword>
<evidence type="ECO:0000313" key="6">
    <source>
        <dbReference type="Proteomes" id="UP000580474"/>
    </source>
</evidence>
<dbReference type="InterPro" id="IPR005693">
    <property type="entry name" value="Mce"/>
</dbReference>
<keyword evidence="2" id="KW-0812">Transmembrane</keyword>
<proteinExistence type="predicted"/>
<evidence type="ECO:0000256" key="1">
    <source>
        <dbReference type="SAM" id="MobiDB-lite"/>
    </source>
</evidence>
<keyword evidence="2" id="KW-1133">Transmembrane helix</keyword>
<dbReference type="NCBIfam" id="TIGR00996">
    <property type="entry name" value="Mtu_fam_mce"/>
    <property type="match status" value="1"/>
</dbReference>
<evidence type="ECO:0000256" key="2">
    <source>
        <dbReference type="SAM" id="Phobius"/>
    </source>
</evidence>